<evidence type="ECO:0000256" key="1">
    <source>
        <dbReference type="SAM" id="MobiDB-lite"/>
    </source>
</evidence>
<proteinExistence type="predicted"/>
<protein>
    <submittedName>
        <fullName evidence="2">Uncharacterized protein</fullName>
    </submittedName>
</protein>
<feature type="region of interest" description="Disordered" evidence="1">
    <location>
        <begin position="1"/>
        <end position="20"/>
    </location>
</feature>
<evidence type="ECO:0000313" key="3">
    <source>
        <dbReference type="Proteomes" id="UP000324222"/>
    </source>
</evidence>
<name>A0A5B7CNR7_PORTR</name>
<feature type="compositionally biased region" description="Pro residues" evidence="1">
    <location>
        <begin position="86"/>
        <end position="97"/>
    </location>
</feature>
<evidence type="ECO:0000313" key="2">
    <source>
        <dbReference type="EMBL" id="MPC10431.1"/>
    </source>
</evidence>
<organism evidence="2 3">
    <name type="scientific">Portunus trituberculatus</name>
    <name type="common">Swimming crab</name>
    <name type="synonym">Neptunus trituberculatus</name>
    <dbReference type="NCBI Taxonomy" id="210409"/>
    <lineage>
        <taxon>Eukaryota</taxon>
        <taxon>Metazoa</taxon>
        <taxon>Ecdysozoa</taxon>
        <taxon>Arthropoda</taxon>
        <taxon>Crustacea</taxon>
        <taxon>Multicrustacea</taxon>
        <taxon>Malacostraca</taxon>
        <taxon>Eumalacostraca</taxon>
        <taxon>Eucarida</taxon>
        <taxon>Decapoda</taxon>
        <taxon>Pleocyemata</taxon>
        <taxon>Brachyura</taxon>
        <taxon>Eubrachyura</taxon>
        <taxon>Portunoidea</taxon>
        <taxon>Portunidae</taxon>
        <taxon>Portuninae</taxon>
        <taxon>Portunus</taxon>
    </lineage>
</organism>
<dbReference type="EMBL" id="VSRR010000117">
    <property type="protein sequence ID" value="MPC10431.1"/>
    <property type="molecule type" value="Genomic_DNA"/>
</dbReference>
<sequence>MAQQVSLSSMVSKEGVSHTSNGGHHLLWLLHLSSSPPGLHCLARACPAPPRLVPTRPLLSRPLPRPPLPCSAHTRPYPAISRPHPAAHPPSPTHKLT</sequence>
<feature type="region of interest" description="Disordered" evidence="1">
    <location>
        <begin position="57"/>
        <end position="97"/>
    </location>
</feature>
<dbReference type="Proteomes" id="UP000324222">
    <property type="component" value="Unassembled WGS sequence"/>
</dbReference>
<accession>A0A5B7CNR7</accession>
<reference evidence="2 3" key="1">
    <citation type="submission" date="2019-05" db="EMBL/GenBank/DDBJ databases">
        <title>Another draft genome of Portunus trituberculatus and its Hox gene families provides insights of decapod evolution.</title>
        <authorList>
            <person name="Jeong J.-H."/>
            <person name="Song I."/>
            <person name="Kim S."/>
            <person name="Choi T."/>
            <person name="Kim D."/>
            <person name="Ryu S."/>
            <person name="Kim W."/>
        </authorList>
    </citation>
    <scope>NUCLEOTIDE SEQUENCE [LARGE SCALE GENOMIC DNA]</scope>
    <source>
        <tissue evidence="2">Muscle</tissue>
    </source>
</reference>
<dbReference type="AlphaFoldDB" id="A0A5B7CNR7"/>
<comment type="caution">
    <text evidence="2">The sequence shown here is derived from an EMBL/GenBank/DDBJ whole genome shotgun (WGS) entry which is preliminary data.</text>
</comment>
<gene>
    <name evidence="2" type="ORF">E2C01_003066</name>
</gene>
<keyword evidence="3" id="KW-1185">Reference proteome</keyword>